<gene>
    <name evidence="3" type="ORF">LHGZ1_1788</name>
</gene>
<evidence type="ECO:0000313" key="3">
    <source>
        <dbReference type="EMBL" id="ASJ24619.1"/>
    </source>
</evidence>
<reference evidence="4" key="1">
    <citation type="submission" date="2017-06" db="EMBL/GenBank/DDBJ databases">
        <title>Whole genome sequence of Laribacter hongkongensis LHGZ1.</title>
        <authorList>
            <person name="Chen D."/>
            <person name="Wu H."/>
            <person name="Chen J."/>
        </authorList>
    </citation>
    <scope>NUCLEOTIDE SEQUENCE [LARGE SCALE GENOMIC DNA]</scope>
    <source>
        <strain evidence="4">LHGZ1</strain>
    </source>
</reference>
<dbReference type="InterPro" id="IPR029069">
    <property type="entry name" value="HotDog_dom_sf"/>
</dbReference>
<feature type="domain" description="Thioesterase" evidence="2">
    <location>
        <begin position="61"/>
        <end position="132"/>
    </location>
</feature>
<dbReference type="NCBIfam" id="TIGR00369">
    <property type="entry name" value="unchar_dom_1"/>
    <property type="match status" value="1"/>
</dbReference>
<dbReference type="Proteomes" id="UP000197424">
    <property type="component" value="Chromosome"/>
</dbReference>
<protein>
    <submittedName>
        <fullName evidence="3">Thioesterase</fullName>
    </submittedName>
</protein>
<dbReference type="PANTHER" id="PTHR43240:SF3">
    <property type="entry name" value="THIOESTERASE DOMAIN-CONTAINING PROTEIN"/>
    <property type="match status" value="1"/>
</dbReference>
<dbReference type="CDD" id="cd03443">
    <property type="entry name" value="PaaI_thioesterase"/>
    <property type="match status" value="1"/>
</dbReference>
<keyword evidence="1" id="KW-0378">Hydrolase</keyword>
<evidence type="ECO:0000313" key="4">
    <source>
        <dbReference type="Proteomes" id="UP000197424"/>
    </source>
</evidence>
<sequence>MSEYVPRFQALREARDYAGIVDSIPYARLLGVQFVEESEGRLLFSLPFAERNIGNPLLPAMHGGVLGGFMENAALVQLLWVQESRETPKTVDFSLDYLRSAKPHILFARCEFTKQGKRVANMQVTAWQEDESRPVAVARGHFLLN</sequence>
<dbReference type="GO" id="GO:0016289">
    <property type="term" value="F:acyl-CoA hydrolase activity"/>
    <property type="evidence" value="ECO:0007669"/>
    <property type="project" value="UniProtKB-ARBA"/>
</dbReference>
<dbReference type="InterPro" id="IPR006683">
    <property type="entry name" value="Thioestr_dom"/>
</dbReference>
<dbReference type="InterPro" id="IPR003736">
    <property type="entry name" value="PAAI_dom"/>
</dbReference>
<name>A0A248LJD1_9NEIS</name>
<dbReference type="PANTHER" id="PTHR43240">
    <property type="entry name" value="1,4-DIHYDROXY-2-NAPHTHOYL-COA THIOESTERASE 1"/>
    <property type="match status" value="1"/>
</dbReference>
<dbReference type="EMBL" id="CP022115">
    <property type="protein sequence ID" value="ASJ24619.1"/>
    <property type="molecule type" value="Genomic_DNA"/>
</dbReference>
<organism evidence="3 4">
    <name type="scientific">Laribacter hongkongensis</name>
    <dbReference type="NCBI Taxonomy" id="168471"/>
    <lineage>
        <taxon>Bacteria</taxon>
        <taxon>Pseudomonadati</taxon>
        <taxon>Pseudomonadota</taxon>
        <taxon>Betaproteobacteria</taxon>
        <taxon>Neisseriales</taxon>
        <taxon>Aquaspirillaceae</taxon>
        <taxon>Laribacter</taxon>
    </lineage>
</organism>
<dbReference type="AlphaFoldDB" id="A0A248LJD1"/>
<dbReference type="RefSeq" id="WP_088860833.1">
    <property type="nucleotide sequence ID" value="NZ_CP022115.1"/>
</dbReference>
<dbReference type="OrthoDB" id="9813158at2"/>
<accession>A0A248LJD1</accession>
<dbReference type="Pfam" id="PF03061">
    <property type="entry name" value="4HBT"/>
    <property type="match status" value="1"/>
</dbReference>
<dbReference type="SUPFAM" id="SSF54637">
    <property type="entry name" value="Thioesterase/thiol ester dehydrase-isomerase"/>
    <property type="match status" value="1"/>
</dbReference>
<proteinExistence type="predicted"/>
<evidence type="ECO:0000256" key="1">
    <source>
        <dbReference type="ARBA" id="ARBA00022801"/>
    </source>
</evidence>
<dbReference type="Gene3D" id="3.10.129.10">
    <property type="entry name" value="Hotdog Thioesterase"/>
    <property type="match status" value="1"/>
</dbReference>
<evidence type="ECO:0000259" key="2">
    <source>
        <dbReference type="Pfam" id="PF03061"/>
    </source>
</evidence>